<dbReference type="Pfam" id="PF00072">
    <property type="entry name" value="Response_reg"/>
    <property type="match status" value="1"/>
</dbReference>
<dbReference type="EMBL" id="BAAAGE010000001">
    <property type="protein sequence ID" value="GAA0714424.1"/>
    <property type="molecule type" value="Genomic_DNA"/>
</dbReference>
<dbReference type="Gene3D" id="3.40.50.2300">
    <property type="match status" value="1"/>
</dbReference>
<evidence type="ECO:0000259" key="2">
    <source>
        <dbReference type="PROSITE" id="PS50110"/>
    </source>
</evidence>
<comment type="caution">
    <text evidence="3">The sequence shown here is derived from an EMBL/GenBank/DDBJ whole genome shotgun (WGS) entry which is preliminary data.</text>
</comment>
<evidence type="ECO:0000313" key="3">
    <source>
        <dbReference type="EMBL" id="GAA0714424.1"/>
    </source>
</evidence>
<dbReference type="InterPro" id="IPR001789">
    <property type="entry name" value="Sig_transdc_resp-reg_receiver"/>
</dbReference>
<dbReference type="CDD" id="cd00156">
    <property type="entry name" value="REC"/>
    <property type="match status" value="1"/>
</dbReference>
<reference evidence="3 4" key="1">
    <citation type="journal article" date="2019" name="Int. J. Syst. Evol. Microbiol.">
        <title>The Global Catalogue of Microorganisms (GCM) 10K type strain sequencing project: providing services to taxonomists for standard genome sequencing and annotation.</title>
        <authorList>
            <consortium name="The Broad Institute Genomics Platform"/>
            <consortium name="The Broad Institute Genome Sequencing Center for Infectious Disease"/>
            <person name="Wu L."/>
            <person name="Ma J."/>
        </authorList>
    </citation>
    <scope>NUCLEOTIDE SEQUENCE [LARGE SCALE GENOMIC DNA]</scope>
    <source>
        <strain evidence="3 4">JCM 15974</strain>
    </source>
</reference>
<organism evidence="3 4">
    <name type="scientific">Aquimarina litoralis</name>
    <dbReference type="NCBI Taxonomy" id="584605"/>
    <lineage>
        <taxon>Bacteria</taxon>
        <taxon>Pseudomonadati</taxon>
        <taxon>Bacteroidota</taxon>
        <taxon>Flavobacteriia</taxon>
        <taxon>Flavobacteriales</taxon>
        <taxon>Flavobacteriaceae</taxon>
        <taxon>Aquimarina</taxon>
    </lineage>
</organism>
<keyword evidence="4" id="KW-1185">Reference proteome</keyword>
<name>A0ABN1III7_9FLAO</name>
<accession>A0ABN1III7</accession>
<keyword evidence="1" id="KW-0597">Phosphoprotein</keyword>
<dbReference type="PROSITE" id="PS50110">
    <property type="entry name" value="RESPONSE_REGULATORY"/>
    <property type="match status" value="1"/>
</dbReference>
<dbReference type="RefSeq" id="WP_343910664.1">
    <property type="nucleotide sequence ID" value="NZ_BAAAGE010000001.1"/>
</dbReference>
<sequence length="179" mass="20767">MIQEKFKILVVEDNINDASLIEYHLNKILEKPDIRKVDTFEKFTQAVHFFDPDVIISDYKLNGFTGMEVLDYVNKETTIRHFIFVTGTIYDEELAAETILSGATGYILKKHIKSLSTKLLPYFQKIANSKKAETLPAGHEKTLEAMQMFIENAKRDNEAIMQGYLEMKKTLEKYNYLKD</sequence>
<evidence type="ECO:0000313" key="4">
    <source>
        <dbReference type="Proteomes" id="UP001501758"/>
    </source>
</evidence>
<dbReference type="SMART" id="SM00448">
    <property type="entry name" value="REC"/>
    <property type="match status" value="1"/>
</dbReference>
<proteinExistence type="predicted"/>
<evidence type="ECO:0000256" key="1">
    <source>
        <dbReference type="PROSITE-ProRule" id="PRU00169"/>
    </source>
</evidence>
<dbReference type="Proteomes" id="UP001501758">
    <property type="component" value="Unassembled WGS sequence"/>
</dbReference>
<dbReference type="InterPro" id="IPR011006">
    <property type="entry name" value="CheY-like_superfamily"/>
</dbReference>
<dbReference type="SUPFAM" id="SSF52172">
    <property type="entry name" value="CheY-like"/>
    <property type="match status" value="1"/>
</dbReference>
<feature type="domain" description="Response regulatory" evidence="2">
    <location>
        <begin position="7"/>
        <end position="124"/>
    </location>
</feature>
<feature type="modified residue" description="4-aspartylphosphate" evidence="1">
    <location>
        <position position="58"/>
    </location>
</feature>
<protein>
    <recommendedName>
        <fullName evidence="2">Response regulatory domain-containing protein</fullName>
    </recommendedName>
</protein>
<gene>
    <name evidence="3" type="ORF">GCM10009430_07600</name>
</gene>